<dbReference type="AlphaFoldDB" id="A0AAE3KHT0"/>
<comment type="caution">
    <text evidence="4">The sequence shown here is derived from an EMBL/GenBank/DDBJ whole genome shotgun (WGS) entry which is preliminary data.</text>
</comment>
<dbReference type="PANTHER" id="PTHR43476">
    <property type="entry name" value="3-(3-HYDROXY-PHENYL)PROPIONATE/3-HYDROXYCINNAMIC ACID HYDROXYLASE"/>
    <property type="match status" value="1"/>
</dbReference>
<dbReference type="Proteomes" id="UP001206128">
    <property type="component" value="Unassembled WGS sequence"/>
</dbReference>
<sequence>MPGGGQRLSGTVDLLGLRDLLDLRAPDRCGTLVPEQPRHRGPARAGRQSPSGGPVSDAVVSEVVPVLVVGAGPTGLTAATLLARRGIRCLLVERHTDVYPMPRAVHLDDEVLRILQQLGVAEEFTALSRPTRGLRLVDRRLRTIAEFRRDRVGAHGWPEANLFDQPDLERLLRANLRRHGGVELRGGTAVERVEPVSGGPAPVRVLLRRADSAGDPATAGGVSTVVWAHAVLGCDGANSLTRTAVGTALRDLGFTEHWLVVDVRCGRDWSGWDGIHQVCDSRRPTTFLRLGPYRYRWEFRLGTGVDPAEVSVRRLLAPWTRGIPEDDLRVLRRADYPVRARVAERWRRGRVFLLGDAAHLTPPFVGQGLGAGLRDAANLAWKLAAVLRNGADEALLDTYQAEREPHVTRAIRTAVLVGRAMTGGQDRAAALRRLLLTRALRVPGLAAVAARRTACRLPAGVLVRPRRRSGADLAGTLCPQPWVRTGHGQRRLDDLLGTAFAVLSAGPLDATATRLARRLGARVVLVRPDRTRPSTVDGAAVVTSDVLVDWLRRGRAGWVLLRPDRVVLTSAPPAGARPGHHHRAEHDVADWLPLLTRADTGSVTGPGGVR</sequence>
<gene>
    <name evidence="4" type="ORF">LX83_004055</name>
</gene>
<evidence type="ECO:0000256" key="1">
    <source>
        <dbReference type="ARBA" id="ARBA00023002"/>
    </source>
</evidence>
<dbReference type="SUPFAM" id="SSF51905">
    <property type="entry name" value="FAD/NAD(P)-binding domain"/>
    <property type="match status" value="1"/>
</dbReference>
<dbReference type="PRINTS" id="PR00420">
    <property type="entry name" value="RNGMNOXGNASE"/>
</dbReference>
<dbReference type="Gene3D" id="3.30.9.10">
    <property type="entry name" value="D-Amino Acid Oxidase, subunit A, domain 2"/>
    <property type="match status" value="1"/>
</dbReference>
<evidence type="ECO:0000256" key="2">
    <source>
        <dbReference type="SAM" id="MobiDB-lite"/>
    </source>
</evidence>
<keyword evidence="1" id="KW-0560">Oxidoreductase</keyword>
<dbReference type="GO" id="GO:0008688">
    <property type="term" value="F:3-(3-hydroxyphenyl)propionate hydroxylase activity"/>
    <property type="evidence" value="ECO:0007669"/>
    <property type="project" value="TreeGrafter"/>
</dbReference>
<protein>
    <submittedName>
        <fullName evidence="4">3-(3-hydroxy-phenyl)propionate hydroxylase</fullName>
    </submittedName>
</protein>
<dbReference type="InterPro" id="IPR050631">
    <property type="entry name" value="PheA/TfdB_FAD_monoxygenase"/>
</dbReference>
<proteinExistence type="predicted"/>
<dbReference type="EMBL" id="JAMTCK010000009">
    <property type="protein sequence ID" value="MCP2167182.1"/>
    <property type="molecule type" value="Genomic_DNA"/>
</dbReference>
<feature type="domain" description="FAD-binding" evidence="3">
    <location>
        <begin position="64"/>
        <end position="413"/>
    </location>
</feature>
<dbReference type="RefSeq" id="WP_253773807.1">
    <property type="nucleotide sequence ID" value="NZ_JAMTCK010000009.1"/>
</dbReference>
<dbReference type="InterPro" id="IPR036188">
    <property type="entry name" value="FAD/NAD-bd_sf"/>
</dbReference>
<evidence type="ECO:0000313" key="5">
    <source>
        <dbReference type="Proteomes" id="UP001206128"/>
    </source>
</evidence>
<dbReference type="Gene3D" id="3.40.30.120">
    <property type="match status" value="1"/>
</dbReference>
<dbReference type="Gene3D" id="3.50.50.60">
    <property type="entry name" value="FAD/NAD(P)-binding domain"/>
    <property type="match status" value="1"/>
</dbReference>
<evidence type="ECO:0000313" key="4">
    <source>
        <dbReference type="EMBL" id="MCP2167182.1"/>
    </source>
</evidence>
<dbReference type="NCBIfam" id="NF004829">
    <property type="entry name" value="PRK06183.1-3"/>
    <property type="match status" value="1"/>
</dbReference>
<evidence type="ECO:0000259" key="3">
    <source>
        <dbReference type="Pfam" id="PF01494"/>
    </source>
</evidence>
<accession>A0AAE3KHT0</accession>
<dbReference type="Pfam" id="PF01494">
    <property type="entry name" value="FAD_binding_3"/>
    <property type="match status" value="1"/>
</dbReference>
<feature type="region of interest" description="Disordered" evidence="2">
    <location>
        <begin position="29"/>
        <end position="56"/>
    </location>
</feature>
<reference evidence="4" key="1">
    <citation type="submission" date="2022-06" db="EMBL/GenBank/DDBJ databases">
        <title>Genomic Encyclopedia of Archaeal and Bacterial Type Strains, Phase II (KMG-II): from individual species to whole genera.</title>
        <authorList>
            <person name="Goeker M."/>
        </authorList>
    </citation>
    <scope>NUCLEOTIDE SEQUENCE</scope>
    <source>
        <strain evidence="4">DSM 43935</strain>
    </source>
</reference>
<dbReference type="GO" id="GO:0019622">
    <property type="term" value="P:3-(3-hydroxy)phenylpropionate catabolic process"/>
    <property type="evidence" value="ECO:0007669"/>
    <property type="project" value="TreeGrafter"/>
</dbReference>
<dbReference type="PANTHER" id="PTHR43476:SF3">
    <property type="entry name" value="FAD-BINDING MONOOXYGENASE"/>
    <property type="match status" value="1"/>
</dbReference>
<dbReference type="InterPro" id="IPR002938">
    <property type="entry name" value="FAD-bd"/>
</dbReference>
<keyword evidence="5" id="KW-1185">Reference proteome</keyword>
<name>A0AAE3KHT0_9PSEU</name>
<dbReference type="GO" id="GO:0071949">
    <property type="term" value="F:FAD binding"/>
    <property type="evidence" value="ECO:0007669"/>
    <property type="project" value="InterPro"/>
</dbReference>
<organism evidence="4 5">
    <name type="scientific">Goodfellowiella coeruleoviolacea</name>
    <dbReference type="NCBI Taxonomy" id="334858"/>
    <lineage>
        <taxon>Bacteria</taxon>
        <taxon>Bacillati</taxon>
        <taxon>Actinomycetota</taxon>
        <taxon>Actinomycetes</taxon>
        <taxon>Pseudonocardiales</taxon>
        <taxon>Pseudonocardiaceae</taxon>
        <taxon>Goodfellowiella</taxon>
    </lineage>
</organism>